<protein>
    <recommendedName>
        <fullName evidence="2">histidine kinase</fullName>
        <ecNumber evidence="2">2.7.13.3</ecNumber>
    </recommendedName>
</protein>
<keyword evidence="4" id="KW-0808">Transferase</keyword>
<dbReference type="PANTHER" id="PTHR43304:SF1">
    <property type="entry name" value="PAC DOMAIN-CONTAINING PROTEIN"/>
    <property type="match status" value="1"/>
</dbReference>
<dbReference type="InterPro" id="IPR003594">
    <property type="entry name" value="HATPase_dom"/>
</dbReference>
<feature type="modified residue" description="4-aspartylphosphate" evidence="6">
    <location>
        <position position="75"/>
    </location>
</feature>
<dbReference type="InterPro" id="IPR001763">
    <property type="entry name" value="Rhodanese-like_dom"/>
</dbReference>
<dbReference type="EC" id="2.7.13.3" evidence="2"/>
<gene>
    <name evidence="12" type="ORF">CQ14_27820</name>
</gene>
<dbReference type="PRINTS" id="PR00344">
    <property type="entry name" value="BCTRLSENSOR"/>
</dbReference>
<feature type="domain" description="Rhodanese" evidence="11">
    <location>
        <begin position="6"/>
        <end position="69"/>
    </location>
</feature>
<feature type="region of interest" description="Disordered" evidence="7">
    <location>
        <begin position="143"/>
        <end position="168"/>
    </location>
</feature>
<dbReference type="SUPFAM" id="SSF52172">
    <property type="entry name" value="CheY-like"/>
    <property type="match status" value="1"/>
</dbReference>
<dbReference type="SMART" id="SM00091">
    <property type="entry name" value="PAS"/>
    <property type="match status" value="1"/>
</dbReference>
<dbReference type="InterPro" id="IPR011006">
    <property type="entry name" value="CheY-like_superfamily"/>
</dbReference>
<proteinExistence type="predicted"/>
<dbReference type="SMART" id="SM00387">
    <property type="entry name" value="HATPase_c"/>
    <property type="match status" value="1"/>
</dbReference>
<evidence type="ECO:0000256" key="2">
    <source>
        <dbReference type="ARBA" id="ARBA00012438"/>
    </source>
</evidence>
<dbReference type="SMART" id="SM00448">
    <property type="entry name" value="REC"/>
    <property type="match status" value="1"/>
</dbReference>
<evidence type="ECO:0000256" key="5">
    <source>
        <dbReference type="ARBA" id="ARBA00022777"/>
    </source>
</evidence>
<dbReference type="GO" id="GO:0000155">
    <property type="term" value="F:phosphorelay sensor kinase activity"/>
    <property type="evidence" value="ECO:0007669"/>
    <property type="project" value="InterPro"/>
</dbReference>
<dbReference type="InterPro" id="IPR000700">
    <property type="entry name" value="PAS-assoc_C"/>
</dbReference>
<dbReference type="SUPFAM" id="SSF55785">
    <property type="entry name" value="PYP-like sensor domain (PAS domain)"/>
    <property type="match status" value="1"/>
</dbReference>
<dbReference type="InterPro" id="IPR036890">
    <property type="entry name" value="HATPase_C_sf"/>
</dbReference>
<reference evidence="12 13" key="1">
    <citation type="submission" date="2014-03" db="EMBL/GenBank/DDBJ databases">
        <title>Bradyrhizobium valentinum sp. nov., isolated from effective nodules of Lupinus mariae-josephae, a lupine endemic of basic-lime soils in Eastern Spain.</title>
        <authorList>
            <person name="Duran D."/>
            <person name="Rey L."/>
            <person name="Navarro A."/>
            <person name="Busquets A."/>
            <person name="Imperial J."/>
            <person name="Ruiz-Argueso T."/>
        </authorList>
    </citation>
    <scope>NUCLEOTIDE SEQUENCE [LARGE SCALE GENOMIC DNA]</scope>
    <source>
        <strain evidence="12 13">CCBAU 23086</strain>
    </source>
</reference>
<dbReference type="InterPro" id="IPR036097">
    <property type="entry name" value="HisK_dim/P_sf"/>
</dbReference>
<dbReference type="InterPro" id="IPR000014">
    <property type="entry name" value="PAS"/>
</dbReference>
<evidence type="ECO:0000313" key="12">
    <source>
        <dbReference type="EMBL" id="KRR19146.1"/>
    </source>
</evidence>
<dbReference type="SUPFAM" id="SSF47384">
    <property type="entry name" value="Homodimeric domain of signal transducing histidine kinase"/>
    <property type="match status" value="1"/>
</dbReference>
<dbReference type="PROSITE" id="PS50113">
    <property type="entry name" value="PAC"/>
    <property type="match status" value="1"/>
</dbReference>
<dbReference type="Pfam" id="PF08447">
    <property type="entry name" value="PAS_3"/>
    <property type="match status" value="1"/>
</dbReference>
<dbReference type="Gene3D" id="3.30.565.10">
    <property type="entry name" value="Histidine kinase-like ATPase, C-terminal domain"/>
    <property type="match status" value="1"/>
</dbReference>
<dbReference type="NCBIfam" id="TIGR00229">
    <property type="entry name" value="sensory_box"/>
    <property type="match status" value="1"/>
</dbReference>
<dbReference type="Gene3D" id="3.30.450.20">
    <property type="entry name" value="PAS domain"/>
    <property type="match status" value="1"/>
</dbReference>
<dbReference type="PROSITE" id="PS50109">
    <property type="entry name" value="HIS_KIN"/>
    <property type="match status" value="1"/>
</dbReference>
<dbReference type="PANTHER" id="PTHR43304">
    <property type="entry name" value="PHYTOCHROME-LIKE PROTEIN CPH1"/>
    <property type="match status" value="1"/>
</dbReference>
<evidence type="ECO:0000313" key="13">
    <source>
        <dbReference type="Proteomes" id="UP000051660"/>
    </source>
</evidence>
<feature type="compositionally biased region" description="Polar residues" evidence="7">
    <location>
        <begin position="152"/>
        <end position="165"/>
    </location>
</feature>
<feature type="domain" description="PAC" evidence="10">
    <location>
        <begin position="245"/>
        <end position="297"/>
    </location>
</feature>
<dbReference type="AlphaFoldDB" id="A0A0R3MGI2"/>
<dbReference type="Pfam" id="PF02518">
    <property type="entry name" value="HATPase_c"/>
    <property type="match status" value="1"/>
</dbReference>
<keyword evidence="5" id="KW-0418">Kinase</keyword>
<dbReference type="InterPro" id="IPR035965">
    <property type="entry name" value="PAS-like_dom_sf"/>
</dbReference>
<organism evidence="12 13">
    <name type="scientific">Bradyrhizobium lablabi</name>
    <dbReference type="NCBI Taxonomy" id="722472"/>
    <lineage>
        <taxon>Bacteria</taxon>
        <taxon>Pseudomonadati</taxon>
        <taxon>Pseudomonadota</taxon>
        <taxon>Alphaproteobacteria</taxon>
        <taxon>Hyphomicrobiales</taxon>
        <taxon>Nitrobacteraceae</taxon>
        <taxon>Bradyrhizobium</taxon>
    </lineage>
</organism>
<sequence>MGGQPELAQAVSRSAWVNKMTITPATIYVVDDDSSFRVAIARLLRTAGYRVMVYESGRQLLANPPRTETGCVLLDMRMPDLDGLDVQERLNEIGSGLPILFLTGHGSVETSVQAIKAGAEDVLTKPILKSTLLEAIERAARCRGRTERRSKSTSQIRTAPATRSSAEPAGGLDARFAEVMDAAPVMIWVSGPDKQCIWFNRPWLTFTGRDMQQELGNGWSEGVHQEDFDRCLETYVSHFDARKEFRMEYRLRRHDRTYRWIDDTGIPRYARDGSFLGYIGSCTDIHEYRETQSELRRRLLEISRLTRRADAAAIASLFAHELNQPLAAILSNIESAELDVEGSSAPVGVKEILSDIRRDSLRASQIIRHMQNLLRSGEPEIQKIDLNDVVGLVHEILKPHAAEAGVEMKTHPSQSMLAVRVDPTWLQQVVLNLALNAMDATMKDRPGQRRVVMETRQVDRSKAGFSVSDTGTGIPAHQLSSIFEPFASKRGGSGLGLSTSRGIVEAFGGRIWATNKAGGGAVFQFTLPLLGA</sequence>
<keyword evidence="3 6" id="KW-0597">Phosphoprotein</keyword>
<dbReference type="InterPro" id="IPR005467">
    <property type="entry name" value="His_kinase_dom"/>
</dbReference>
<evidence type="ECO:0000256" key="7">
    <source>
        <dbReference type="SAM" id="MobiDB-lite"/>
    </source>
</evidence>
<dbReference type="Proteomes" id="UP000051660">
    <property type="component" value="Unassembled WGS sequence"/>
</dbReference>
<dbReference type="Pfam" id="PF00512">
    <property type="entry name" value="HisKA"/>
    <property type="match status" value="1"/>
</dbReference>
<dbReference type="Pfam" id="PF00072">
    <property type="entry name" value="Response_reg"/>
    <property type="match status" value="1"/>
</dbReference>
<comment type="caution">
    <text evidence="12">The sequence shown here is derived from an EMBL/GenBank/DDBJ whole genome shotgun (WGS) entry which is preliminary data.</text>
</comment>
<name>A0A0R3MGI2_9BRAD</name>
<evidence type="ECO:0000256" key="6">
    <source>
        <dbReference type="PROSITE-ProRule" id="PRU00169"/>
    </source>
</evidence>
<dbReference type="InterPro" id="IPR004358">
    <property type="entry name" value="Sig_transdc_His_kin-like_C"/>
</dbReference>
<dbReference type="InterPro" id="IPR003661">
    <property type="entry name" value="HisK_dim/P_dom"/>
</dbReference>
<dbReference type="CDD" id="cd00082">
    <property type="entry name" value="HisKA"/>
    <property type="match status" value="1"/>
</dbReference>
<dbReference type="InterPro" id="IPR013655">
    <property type="entry name" value="PAS_fold_3"/>
</dbReference>
<dbReference type="SMART" id="SM00086">
    <property type="entry name" value="PAC"/>
    <property type="match status" value="1"/>
</dbReference>
<evidence type="ECO:0000259" key="8">
    <source>
        <dbReference type="PROSITE" id="PS50109"/>
    </source>
</evidence>
<dbReference type="EMBL" id="LLYB01000099">
    <property type="protein sequence ID" value="KRR19146.1"/>
    <property type="molecule type" value="Genomic_DNA"/>
</dbReference>
<evidence type="ECO:0000256" key="3">
    <source>
        <dbReference type="ARBA" id="ARBA00022553"/>
    </source>
</evidence>
<evidence type="ECO:0000256" key="4">
    <source>
        <dbReference type="ARBA" id="ARBA00022679"/>
    </source>
</evidence>
<accession>A0A0R3MGI2</accession>
<dbReference type="FunFam" id="3.30.450.20:FF:000099">
    <property type="entry name" value="Sensory box sensor histidine kinase"/>
    <property type="match status" value="1"/>
</dbReference>
<evidence type="ECO:0000259" key="11">
    <source>
        <dbReference type="PROSITE" id="PS50206"/>
    </source>
</evidence>
<evidence type="ECO:0000259" key="10">
    <source>
        <dbReference type="PROSITE" id="PS50113"/>
    </source>
</evidence>
<dbReference type="Gene3D" id="1.10.287.130">
    <property type="match status" value="1"/>
</dbReference>
<dbReference type="SMART" id="SM00388">
    <property type="entry name" value="HisKA"/>
    <property type="match status" value="1"/>
</dbReference>
<evidence type="ECO:0000259" key="9">
    <source>
        <dbReference type="PROSITE" id="PS50110"/>
    </source>
</evidence>
<dbReference type="PROSITE" id="PS50110">
    <property type="entry name" value="RESPONSE_REGULATORY"/>
    <property type="match status" value="1"/>
</dbReference>
<dbReference type="PROSITE" id="PS50206">
    <property type="entry name" value="RHODANESE_3"/>
    <property type="match status" value="1"/>
</dbReference>
<feature type="domain" description="Response regulatory" evidence="9">
    <location>
        <begin position="26"/>
        <end position="140"/>
    </location>
</feature>
<dbReference type="CDD" id="cd00130">
    <property type="entry name" value="PAS"/>
    <property type="match status" value="1"/>
</dbReference>
<dbReference type="InterPro" id="IPR001610">
    <property type="entry name" value="PAC"/>
</dbReference>
<dbReference type="InterPro" id="IPR001789">
    <property type="entry name" value="Sig_transdc_resp-reg_receiver"/>
</dbReference>
<evidence type="ECO:0000256" key="1">
    <source>
        <dbReference type="ARBA" id="ARBA00000085"/>
    </source>
</evidence>
<comment type="catalytic activity">
    <reaction evidence="1">
        <text>ATP + protein L-histidine = ADP + protein N-phospho-L-histidine.</text>
        <dbReference type="EC" id="2.7.13.3"/>
    </reaction>
</comment>
<dbReference type="InterPro" id="IPR052162">
    <property type="entry name" value="Sensor_kinase/Photoreceptor"/>
</dbReference>
<feature type="domain" description="Histidine kinase" evidence="8">
    <location>
        <begin position="317"/>
        <end position="531"/>
    </location>
</feature>
<dbReference type="SUPFAM" id="SSF55874">
    <property type="entry name" value="ATPase domain of HSP90 chaperone/DNA topoisomerase II/histidine kinase"/>
    <property type="match status" value="1"/>
</dbReference>
<dbReference type="Gene3D" id="3.40.50.2300">
    <property type="match status" value="1"/>
</dbReference>